<dbReference type="AlphaFoldDB" id="A0A7S4E6K6"/>
<dbReference type="EMBL" id="CAKKNE010000001">
    <property type="protein sequence ID" value="CAH0364059.1"/>
    <property type="molecule type" value="Genomic_DNA"/>
</dbReference>
<evidence type="ECO:0000256" key="1">
    <source>
        <dbReference type="SAM" id="MobiDB-lite"/>
    </source>
</evidence>
<feature type="region of interest" description="Disordered" evidence="1">
    <location>
        <begin position="1"/>
        <end position="25"/>
    </location>
</feature>
<reference evidence="2" key="1">
    <citation type="submission" date="2021-01" db="EMBL/GenBank/DDBJ databases">
        <authorList>
            <person name="Corre E."/>
            <person name="Pelletier E."/>
            <person name="Niang G."/>
            <person name="Scheremetjew M."/>
            <person name="Finn R."/>
            <person name="Kale V."/>
            <person name="Holt S."/>
            <person name="Cochrane G."/>
            <person name="Meng A."/>
            <person name="Brown T."/>
            <person name="Cohen L."/>
        </authorList>
    </citation>
    <scope>NUCLEOTIDE SEQUENCE</scope>
    <source>
        <strain evidence="2">CCMP1756</strain>
    </source>
</reference>
<accession>A0A7S4E6K6</accession>
<name>A0A7S4E6K6_9STRA</name>
<protein>
    <submittedName>
        <fullName evidence="2">Uncharacterized protein</fullName>
    </submittedName>
</protein>
<dbReference type="Proteomes" id="UP000789595">
    <property type="component" value="Unassembled WGS sequence"/>
</dbReference>
<sequence length="158" mass="16861">MQGEQYQGEREAMPPGHVSGAEAAAMAQQQPPVGTVVVQPAAVSVVQPGLQPVRQVVYDQQQPVGQVVYQAPAAVQPPAVVVQQPQPAGPHREKFVGVVSLSIAGVLFICGVWPCCLIPFCVPCDERSVYPPQQQQSVVTVQQPQPGVVVQAQQPKHY</sequence>
<reference evidence="3" key="2">
    <citation type="submission" date="2021-11" db="EMBL/GenBank/DDBJ databases">
        <authorList>
            <consortium name="Genoscope - CEA"/>
            <person name="William W."/>
        </authorList>
    </citation>
    <scope>NUCLEOTIDE SEQUENCE</scope>
</reference>
<evidence type="ECO:0000313" key="2">
    <source>
        <dbReference type="EMBL" id="CAE0693471.1"/>
    </source>
</evidence>
<keyword evidence="4" id="KW-1185">Reference proteome</keyword>
<organism evidence="2">
    <name type="scientific">Pelagomonas calceolata</name>
    <dbReference type="NCBI Taxonomy" id="35677"/>
    <lineage>
        <taxon>Eukaryota</taxon>
        <taxon>Sar</taxon>
        <taxon>Stramenopiles</taxon>
        <taxon>Ochrophyta</taxon>
        <taxon>Pelagophyceae</taxon>
        <taxon>Pelagomonadales</taxon>
        <taxon>Pelagomonadaceae</taxon>
        <taxon>Pelagomonas</taxon>
    </lineage>
</organism>
<dbReference type="EMBL" id="HBIW01010444">
    <property type="protein sequence ID" value="CAE0693471.1"/>
    <property type="molecule type" value="Transcribed_RNA"/>
</dbReference>
<evidence type="ECO:0000313" key="4">
    <source>
        <dbReference type="Proteomes" id="UP000789595"/>
    </source>
</evidence>
<evidence type="ECO:0000313" key="3">
    <source>
        <dbReference type="EMBL" id="CAH0364059.1"/>
    </source>
</evidence>
<proteinExistence type="predicted"/>
<dbReference type="OrthoDB" id="4713066at2759"/>
<gene>
    <name evidence="2" type="ORF">PCAL00307_LOCUS8907</name>
    <name evidence="3" type="ORF">PECAL_1P04090</name>
</gene>